<protein>
    <submittedName>
        <fullName evidence="4">Putative esterase lipase</fullName>
    </submittedName>
</protein>
<feature type="domain" description="Alpha/beta hydrolase fold-3" evidence="3">
    <location>
        <begin position="67"/>
        <end position="261"/>
    </location>
</feature>
<dbReference type="InterPro" id="IPR013094">
    <property type="entry name" value="AB_hydrolase_3"/>
</dbReference>
<dbReference type="PANTHER" id="PTHR48081:SF8">
    <property type="entry name" value="ALPHA_BETA HYDROLASE FOLD-3 DOMAIN-CONTAINING PROTEIN-RELATED"/>
    <property type="match status" value="1"/>
</dbReference>
<comment type="caution">
    <text evidence="4">The sequence shown here is derived from an EMBL/GenBank/DDBJ whole genome shotgun (WGS) entry which is preliminary data.</text>
</comment>
<evidence type="ECO:0000259" key="3">
    <source>
        <dbReference type="Pfam" id="PF07859"/>
    </source>
</evidence>
<dbReference type="PANTHER" id="PTHR48081">
    <property type="entry name" value="AB HYDROLASE SUPERFAMILY PROTEIN C4A8.06C"/>
    <property type="match status" value="1"/>
</dbReference>
<keyword evidence="5" id="KW-1185">Reference proteome</keyword>
<dbReference type="SUPFAM" id="SSF53474">
    <property type="entry name" value="alpha/beta-Hydrolases"/>
    <property type="match status" value="1"/>
</dbReference>
<dbReference type="Pfam" id="PF07859">
    <property type="entry name" value="Abhydrolase_3"/>
    <property type="match status" value="1"/>
</dbReference>
<dbReference type="InterPro" id="IPR029058">
    <property type="entry name" value="AB_hydrolase_fold"/>
</dbReference>
<name>A0A0G2E802_PHACM</name>
<reference evidence="4 5" key="2">
    <citation type="submission" date="2015-05" db="EMBL/GenBank/DDBJ databases">
        <authorList>
            <person name="Morales-Cruz A."/>
            <person name="Amrine K.C."/>
            <person name="Cantu D."/>
        </authorList>
    </citation>
    <scope>NUCLEOTIDE SEQUENCE [LARGE SCALE GENOMIC DNA]</scope>
    <source>
        <strain evidence="4">UCRPC4</strain>
    </source>
</reference>
<dbReference type="Gene3D" id="3.40.50.1820">
    <property type="entry name" value="alpha/beta hydrolase"/>
    <property type="match status" value="1"/>
</dbReference>
<evidence type="ECO:0000313" key="4">
    <source>
        <dbReference type="EMBL" id="KKY18749.1"/>
    </source>
</evidence>
<dbReference type="AlphaFoldDB" id="A0A0G2E802"/>
<dbReference type="GO" id="GO:0016787">
    <property type="term" value="F:hydrolase activity"/>
    <property type="evidence" value="ECO:0007669"/>
    <property type="project" value="UniProtKB-KW"/>
</dbReference>
<sequence length="315" mass="34941">MGLLSFLVYLRLKFSATIIRFFAQRQMGKPCPKPTSVLRIPSRDKDRVIKVHVYQPSTPPSGPLPVLLNFHGSGFVIPLHGSDDRFCREVVSQTNSYTVLDVQYRLSPEHPYPAALHDAEDALTYVVAHPDLYSPTQICLSGFSAGANLALALSSNPKNPNISSIAAVLAFYPPTNLSIQPDQKQSPEPLIGKNPIPTFVARVFNKSYIRDSTPTNPLISPLFFPDATIWPKNVLVITAGQDTLCKEGEELAERLQREGKKLGDMDRMVKWKRMTGVGHAWDKAVKKGSTAEERRDEAYGMAVEILKAVLSSRKK</sequence>
<gene>
    <name evidence="4" type="ORF">UCRPC4_g04810</name>
</gene>
<keyword evidence="1" id="KW-0378">Hydrolase</keyword>
<feature type="signal peptide" evidence="2">
    <location>
        <begin position="1"/>
        <end position="15"/>
    </location>
</feature>
<dbReference type="Proteomes" id="UP000053317">
    <property type="component" value="Unassembled WGS sequence"/>
</dbReference>
<reference evidence="4 5" key="1">
    <citation type="submission" date="2015-05" db="EMBL/GenBank/DDBJ databases">
        <title>Distinctive expansion of gene families associated with plant cell wall degradation and secondary metabolism in the genomes of grapevine trunk pathogens.</title>
        <authorList>
            <person name="Lawrence D.P."/>
            <person name="Travadon R."/>
            <person name="Rolshausen P.E."/>
            <person name="Baumgartner K."/>
        </authorList>
    </citation>
    <scope>NUCLEOTIDE SEQUENCE [LARGE SCALE GENOMIC DNA]</scope>
    <source>
        <strain evidence="4">UCRPC4</strain>
    </source>
</reference>
<dbReference type="EMBL" id="LCWF01000117">
    <property type="protein sequence ID" value="KKY18749.1"/>
    <property type="molecule type" value="Genomic_DNA"/>
</dbReference>
<accession>A0A0G2E802</accession>
<keyword evidence="2" id="KW-0732">Signal</keyword>
<evidence type="ECO:0000313" key="5">
    <source>
        <dbReference type="Proteomes" id="UP000053317"/>
    </source>
</evidence>
<feature type="chain" id="PRO_5013220993" evidence="2">
    <location>
        <begin position="16"/>
        <end position="315"/>
    </location>
</feature>
<proteinExistence type="predicted"/>
<dbReference type="InterPro" id="IPR050300">
    <property type="entry name" value="GDXG_lipolytic_enzyme"/>
</dbReference>
<evidence type="ECO:0000256" key="1">
    <source>
        <dbReference type="ARBA" id="ARBA00022801"/>
    </source>
</evidence>
<dbReference type="OrthoDB" id="408631at2759"/>
<organism evidence="4 5">
    <name type="scientific">Phaeomoniella chlamydospora</name>
    <name type="common">Phaeoacremonium chlamydosporum</name>
    <dbReference type="NCBI Taxonomy" id="158046"/>
    <lineage>
        <taxon>Eukaryota</taxon>
        <taxon>Fungi</taxon>
        <taxon>Dikarya</taxon>
        <taxon>Ascomycota</taxon>
        <taxon>Pezizomycotina</taxon>
        <taxon>Eurotiomycetes</taxon>
        <taxon>Chaetothyriomycetidae</taxon>
        <taxon>Phaeomoniellales</taxon>
        <taxon>Phaeomoniellaceae</taxon>
        <taxon>Phaeomoniella</taxon>
    </lineage>
</organism>
<evidence type="ECO:0000256" key="2">
    <source>
        <dbReference type="SAM" id="SignalP"/>
    </source>
</evidence>